<reference evidence="2" key="1">
    <citation type="submission" date="2013-07" db="EMBL/GenBank/DDBJ databases">
        <title>The genome of an arbuscular mycorrhizal fungus provides insights into the evolution of the oldest plant symbiosis.</title>
        <authorList>
            <consortium name="DOE Joint Genome Institute"/>
            <person name="Tisserant E."/>
            <person name="Malbreil M."/>
            <person name="Kuo A."/>
            <person name="Kohler A."/>
            <person name="Symeonidi A."/>
            <person name="Balestrini R."/>
            <person name="Charron P."/>
            <person name="Duensing N."/>
            <person name="Frei-dit-Frey N."/>
            <person name="Gianinazzi-Pearson V."/>
            <person name="Gilbert B."/>
            <person name="Handa Y."/>
            <person name="Hijri M."/>
            <person name="Kaul R."/>
            <person name="Kawaguchi M."/>
            <person name="Krajinski F."/>
            <person name="Lammers P."/>
            <person name="Lapierre D."/>
            <person name="Masclaux F.G."/>
            <person name="Murat C."/>
            <person name="Morin E."/>
            <person name="Ndikumana S."/>
            <person name="Pagni M."/>
            <person name="Petitpierre D."/>
            <person name="Requena N."/>
            <person name="Rosikiewicz P."/>
            <person name="Riley R."/>
            <person name="Saito K."/>
            <person name="San Clemente H."/>
            <person name="Shapiro H."/>
            <person name="van Tuinen D."/>
            <person name="Becard G."/>
            <person name="Bonfante P."/>
            <person name="Paszkowski U."/>
            <person name="Shachar-Hill Y."/>
            <person name="Young J.P."/>
            <person name="Sanders I.R."/>
            <person name="Henrissat B."/>
            <person name="Rensing S.A."/>
            <person name="Grigoriev I.V."/>
            <person name="Corradi N."/>
            <person name="Roux C."/>
            <person name="Martin F."/>
        </authorList>
    </citation>
    <scope>NUCLEOTIDE SEQUENCE</scope>
    <source>
        <strain evidence="2">DAOM 197198</strain>
    </source>
</reference>
<dbReference type="AlphaFoldDB" id="U9U9Z0"/>
<protein>
    <submittedName>
        <fullName evidence="2">Uncharacterized protein</fullName>
    </submittedName>
</protein>
<accession>U9U9Z0</accession>
<feature type="coiled-coil region" evidence="1">
    <location>
        <begin position="10"/>
        <end position="40"/>
    </location>
</feature>
<evidence type="ECO:0000313" key="2">
    <source>
        <dbReference type="EMBL" id="ESA12431.1"/>
    </source>
</evidence>
<evidence type="ECO:0000256" key="1">
    <source>
        <dbReference type="SAM" id="Coils"/>
    </source>
</evidence>
<name>U9U9Z0_RHIID</name>
<dbReference type="HOGENOM" id="CLU_2590967_0_0_1"/>
<keyword evidence="1" id="KW-0175">Coiled coil</keyword>
<organism evidence="2">
    <name type="scientific">Rhizophagus irregularis (strain DAOM 181602 / DAOM 197198 / MUCL 43194)</name>
    <name type="common">Arbuscular mycorrhizal fungus</name>
    <name type="synonym">Glomus intraradices</name>
    <dbReference type="NCBI Taxonomy" id="747089"/>
    <lineage>
        <taxon>Eukaryota</taxon>
        <taxon>Fungi</taxon>
        <taxon>Fungi incertae sedis</taxon>
        <taxon>Mucoromycota</taxon>
        <taxon>Glomeromycotina</taxon>
        <taxon>Glomeromycetes</taxon>
        <taxon>Glomerales</taxon>
        <taxon>Glomeraceae</taxon>
        <taxon>Rhizophagus</taxon>
    </lineage>
</organism>
<gene>
    <name evidence="2" type="ORF">GLOINDRAFT_27155</name>
</gene>
<proteinExistence type="predicted"/>
<dbReference type="EMBL" id="KI284933">
    <property type="protein sequence ID" value="ESA12431.1"/>
    <property type="molecule type" value="Genomic_DNA"/>
</dbReference>
<sequence>MGGRQTLTMMDDWIVKRNNLQEEKNELLEEREKIITSEIRNELGGDAQALDDKIKIITSKITYITAKIHSLHCSRIRKIC</sequence>